<comment type="catalytic activity">
    <reaction evidence="9">
        <text>an acyl phosphate + H2O = a carboxylate + phosphate + H(+)</text>
        <dbReference type="Rhea" id="RHEA:14965"/>
        <dbReference type="ChEBI" id="CHEBI:15377"/>
        <dbReference type="ChEBI" id="CHEBI:15378"/>
        <dbReference type="ChEBI" id="CHEBI:29067"/>
        <dbReference type="ChEBI" id="CHEBI:43474"/>
        <dbReference type="ChEBI" id="CHEBI:59918"/>
        <dbReference type="EC" id="3.6.1.7"/>
    </reaction>
</comment>
<dbReference type="Proteomes" id="UP000322080">
    <property type="component" value="Unassembled WGS sequence"/>
</dbReference>
<dbReference type="GO" id="GO:0051604">
    <property type="term" value="P:protein maturation"/>
    <property type="evidence" value="ECO:0007669"/>
    <property type="project" value="TreeGrafter"/>
</dbReference>
<dbReference type="InterPro" id="IPR011125">
    <property type="entry name" value="Znf_HypF"/>
</dbReference>
<feature type="active site" evidence="9">
    <location>
        <position position="23"/>
    </location>
</feature>
<gene>
    <name evidence="12" type="primary">hypF</name>
    <name evidence="12" type="ORF">FVF75_13450</name>
</gene>
<comment type="similarity">
    <text evidence="2 8">Belongs to the carbamoyltransferase HypF family.</text>
</comment>
<dbReference type="NCBIfam" id="TIGR00143">
    <property type="entry name" value="hypF"/>
    <property type="match status" value="1"/>
</dbReference>
<evidence type="ECO:0000313" key="13">
    <source>
        <dbReference type="Proteomes" id="UP000322080"/>
    </source>
</evidence>
<evidence type="ECO:0000256" key="6">
    <source>
        <dbReference type="ARBA" id="ARBA00022833"/>
    </source>
</evidence>
<proteinExistence type="inferred from homology"/>
<dbReference type="Pfam" id="PF17788">
    <property type="entry name" value="HypF_C"/>
    <property type="match status" value="1"/>
</dbReference>
<dbReference type="InterPro" id="IPR006070">
    <property type="entry name" value="Sua5-like_dom"/>
</dbReference>
<evidence type="ECO:0000256" key="7">
    <source>
        <dbReference type="ARBA" id="ARBA00048220"/>
    </source>
</evidence>
<organism evidence="12 13">
    <name type="scientific">Maritimibacter fusiformis</name>
    <dbReference type="NCBI Taxonomy" id="2603819"/>
    <lineage>
        <taxon>Bacteria</taxon>
        <taxon>Pseudomonadati</taxon>
        <taxon>Pseudomonadota</taxon>
        <taxon>Alphaproteobacteria</taxon>
        <taxon>Rhodobacterales</taxon>
        <taxon>Roseobacteraceae</taxon>
        <taxon>Maritimibacter</taxon>
    </lineage>
</organism>
<protein>
    <recommendedName>
        <fullName evidence="8">Carbamoyltransferase HypF</fullName>
        <ecNumber evidence="8">6.2.-.-</ecNumber>
    </recommendedName>
</protein>
<comment type="catalytic activity">
    <reaction evidence="7 8">
        <text>C-terminal L-cysteinyl-[HypE protein] + carbamoyl phosphate + ATP + H2O = C-terminal S-carboxamide-L-cysteinyl-[HypE protein] + AMP + phosphate + diphosphate + H(+)</text>
        <dbReference type="Rhea" id="RHEA:55636"/>
        <dbReference type="Rhea" id="RHEA-COMP:14247"/>
        <dbReference type="Rhea" id="RHEA-COMP:14392"/>
        <dbReference type="ChEBI" id="CHEBI:15377"/>
        <dbReference type="ChEBI" id="CHEBI:15378"/>
        <dbReference type="ChEBI" id="CHEBI:30616"/>
        <dbReference type="ChEBI" id="CHEBI:33019"/>
        <dbReference type="ChEBI" id="CHEBI:43474"/>
        <dbReference type="ChEBI" id="CHEBI:58228"/>
        <dbReference type="ChEBI" id="CHEBI:76913"/>
        <dbReference type="ChEBI" id="CHEBI:139126"/>
        <dbReference type="ChEBI" id="CHEBI:456215"/>
    </reaction>
</comment>
<evidence type="ECO:0000256" key="4">
    <source>
        <dbReference type="ARBA" id="ARBA00022723"/>
    </source>
</evidence>
<feature type="domain" description="YrdC-like" evidence="11">
    <location>
        <begin position="203"/>
        <end position="389"/>
    </location>
</feature>
<comment type="caution">
    <text evidence="12">The sequence shown here is derived from an EMBL/GenBank/DDBJ whole genome shotgun (WGS) entry which is preliminary data.</text>
</comment>
<evidence type="ECO:0000256" key="1">
    <source>
        <dbReference type="ARBA" id="ARBA00004711"/>
    </source>
</evidence>
<dbReference type="GO" id="GO:0003998">
    <property type="term" value="F:acylphosphatase activity"/>
    <property type="evidence" value="ECO:0007669"/>
    <property type="project" value="UniProtKB-EC"/>
</dbReference>
<sequence>MKGQSMDGRLIRVRGQVQGVGFRPFVWGVARREGLVGHVLNDAEGVLVAVAGAPEALDRMARALAEEIPPLARVDAVEAVAWAVPDPAPTGFSIAASGAQGAETRVTPDAATCPACAAEIREAGARRAGYAFTNCTHCGPRYTILRGLPYDRGQTTMAPFEMCPECRAEYRDPGDRRFHAQPIACPACGPRLWYEEGGAEVAGDAIALAAARLTAGGIVAIKGLGGFHLACDATDAAAISLLRTRKRRPAKPLALMASAEVLARFARPTPEEYSLLAEPAAPIVLIGKGGGKGGGLPDGLAPGQGRLGWMLPYTPLHHLLMEAVDRPLVMTSGNLSGEPQVIGNDEARGKLGGFADGFVMHDRDIARRLDDSVERVTGAGPTVLRRARGRVPGTLPLPEGFDDAPQVLAMGGQMKAAICLTKNGQALLGHHLGELDEALTWAAYQQALEDYRELFDHRPDLVAVDLHPGYRATQAGEATGLPLVRVQHHHAHLAAVLGENHWPLDGGPVAGIVLDGLGLGADDTIWGGELLLGDYRGFERVGWLKPAPLAGGDAANREPWRNLMVRLDAAGLGDLADRLLPEAPRDVLRRAVAAGVNSPLSSSAGRLFDAFAAALGVAPGRMSYEGEAGMALEALAEGGGPAAPYPVALEGAEIDPAPMFRAWAEASEPPAIAAARFHETLAVAFAARARALVEAGRAEAVALSGGVLQNALLQDALIRHLAGVPVLLHHAVPANDGGLALGQALIGAARGI</sequence>
<keyword evidence="5" id="KW-0863">Zinc-finger</keyword>
<evidence type="ECO:0000256" key="2">
    <source>
        <dbReference type="ARBA" id="ARBA00008097"/>
    </source>
</evidence>
<evidence type="ECO:0000259" key="11">
    <source>
        <dbReference type="PROSITE" id="PS51163"/>
    </source>
</evidence>
<keyword evidence="12" id="KW-0808">Transferase</keyword>
<dbReference type="Gene3D" id="3.30.420.360">
    <property type="match status" value="1"/>
</dbReference>
<dbReference type="InterPro" id="IPR017968">
    <property type="entry name" value="Acylphosphatase_CS"/>
</dbReference>
<dbReference type="Gene3D" id="3.30.420.40">
    <property type="match status" value="1"/>
</dbReference>
<dbReference type="InterPro" id="IPR004421">
    <property type="entry name" value="Carbamoyltransferase_HypF"/>
</dbReference>
<dbReference type="EC" id="6.2.-.-" evidence="8"/>
<feature type="domain" description="Acylphosphatase-like" evidence="10">
    <location>
        <begin position="8"/>
        <end position="96"/>
    </location>
</feature>
<reference evidence="12 13" key="1">
    <citation type="submission" date="2019-08" db="EMBL/GenBank/DDBJ databases">
        <title>Identification of a novel species of the genus Boseongicola.</title>
        <authorList>
            <person name="Zhang X.-Q."/>
        </authorList>
    </citation>
    <scope>NUCLEOTIDE SEQUENCE [LARGE SCALE GENOMIC DNA]</scope>
    <source>
        <strain evidence="12 13">HY14</strain>
    </source>
</reference>
<dbReference type="Pfam" id="PF01300">
    <property type="entry name" value="Sua5_yciO_yrdC"/>
    <property type="match status" value="1"/>
</dbReference>
<evidence type="ECO:0000256" key="9">
    <source>
        <dbReference type="PROSITE-ProRule" id="PRU00520"/>
    </source>
</evidence>
<dbReference type="InterPro" id="IPR036046">
    <property type="entry name" value="Acylphosphatase-like_dom_sf"/>
</dbReference>
<dbReference type="InterPro" id="IPR055128">
    <property type="entry name" value="HypF_C_2"/>
</dbReference>
<dbReference type="SUPFAM" id="SSF55821">
    <property type="entry name" value="YrdC/RibB"/>
    <property type="match status" value="1"/>
</dbReference>
<evidence type="ECO:0000259" key="10">
    <source>
        <dbReference type="PROSITE" id="PS51160"/>
    </source>
</evidence>
<evidence type="ECO:0000313" key="12">
    <source>
        <dbReference type="EMBL" id="TYB80631.1"/>
    </source>
</evidence>
<dbReference type="InterPro" id="IPR017945">
    <property type="entry name" value="DHBP_synth_RibB-like_a/b_dom"/>
</dbReference>
<dbReference type="SUPFAM" id="SSF54975">
    <property type="entry name" value="Acylphosphatase/BLUF domain-like"/>
    <property type="match status" value="1"/>
</dbReference>
<dbReference type="EMBL" id="VSIY01000013">
    <property type="protein sequence ID" value="TYB80631.1"/>
    <property type="molecule type" value="Genomic_DNA"/>
</dbReference>
<dbReference type="PANTHER" id="PTHR42959">
    <property type="entry name" value="CARBAMOYLTRANSFERASE"/>
    <property type="match status" value="1"/>
</dbReference>
<dbReference type="Gene3D" id="3.90.870.50">
    <property type="match status" value="1"/>
</dbReference>
<dbReference type="Pfam" id="PF07503">
    <property type="entry name" value="zf-HYPF"/>
    <property type="match status" value="2"/>
</dbReference>
<evidence type="ECO:0000256" key="5">
    <source>
        <dbReference type="ARBA" id="ARBA00022771"/>
    </source>
</evidence>
<dbReference type="GO" id="GO:0016874">
    <property type="term" value="F:ligase activity"/>
    <property type="evidence" value="ECO:0007669"/>
    <property type="project" value="UniProtKB-UniRule"/>
</dbReference>
<accession>A0A5D0RI76</accession>
<keyword evidence="6" id="KW-0862">Zinc</keyword>
<keyword evidence="9" id="KW-0378">Hydrolase</keyword>
<dbReference type="Gene3D" id="3.30.110.120">
    <property type="match status" value="1"/>
</dbReference>
<dbReference type="GO" id="GO:0016743">
    <property type="term" value="F:carboxyl- or carbamoyltransferase activity"/>
    <property type="evidence" value="ECO:0007669"/>
    <property type="project" value="UniProtKB-UniRule"/>
</dbReference>
<dbReference type="InterPro" id="IPR041440">
    <property type="entry name" value="HypF_C"/>
</dbReference>
<dbReference type="PROSITE" id="PS00150">
    <property type="entry name" value="ACYLPHOSPHATASE_1"/>
    <property type="match status" value="1"/>
</dbReference>
<dbReference type="PROSITE" id="PS51160">
    <property type="entry name" value="ACYLPHOSPHATASE_3"/>
    <property type="match status" value="1"/>
</dbReference>
<dbReference type="GO" id="GO:0003725">
    <property type="term" value="F:double-stranded RNA binding"/>
    <property type="evidence" value="ECO:0007669"/>
    <property type="project" value="InterPro"/>
</dbReference>
<evidence type="ECO:0000256" key="8">
    <source>
        <dbReference type="PIRNR" id="PIRNR006256"/>
    </source>
</evidence>
<dbReference type="Pfam" id="PF22521">
    <property type="entry name" value="HypF_C_2"/>
    <property type="match status" value="1"/>
</dbReference>
<dbReference type="InterPro" id="IPR001792">
    <property type="entry name" value="Acylphosphatase-like_dom"/>
</dbReference>
<comment type="pathway">
    <text evidence="1 8">Protein modification; [NiFe] hydrogenase maturation.</text>
</comment>
<dbReference type="PIRSF" id="PIRSF006256">
    <property type="entry name" value="CMPcnvr_hdrg_mat"/>
    <property type="match status" value="1"/>
</dbReference>
<dbReference type="Pfam" id="PF00708">
    <property type="entry name" value="Acylphosphatase"/>
    <property type="match status" value="1"/>
</dbReference>
<feature type="active site" evidence="9">
    <location>
        <position position="41"/>
    </location>
</feature>
<name>A0A5D0RI76_9RHOB</name>
<dbReference type="PANTHER" id="PTHR42959:SF1">
    <property type="entry name" value="CARBAMOYLTRANSFERASE HYPF"/>
    <property type="match status" value="1"/>
</dbReference>
<comment type="function">
    <text evidence="8">Involved in the maturation of [NiFe] hydrogenases. Along with HypE, it catalyzes the synthesis of the CN ligands of the active site iron of [NiFe]-hydrogenases. HypF functions as a carbamoyl transferase using carbamoylphosphate as a substrate and transferring the carboxamido moiety in an ATP-dependent reaction to the thiolate of the C-terminal cysteine of HypE yielding a protein-S-carboxamide.</text>
</comment>
<evidence type="ECO:0000256" key="3">
    <source>
        <dbReference type="ARBA" id="ARBA00022598"/>
    </source>
</evidence>
<dbReference type="GO" id="GO:0008270">
    <property type="term" value="F:zinc ion binding"/>
    <property type="evidence" value="ECO:0007669"/>
    <property type="project" value="UniProtKB-KW"/>
</dbReference>
<dbReference type="UniPathway" id="UPA00335"/>
<keyword evidence="4" id="KW-0479">Metal-binding</keyword>
<keyword evidence="3" id="KW-0436">Ligase</keyword>
<keyword evidence="13" id="KW-1185">Reference proteome</keyword>
<dbReference type="InterPro" id="IPR051060">
    <property type="entry name" value="Carbamoyltrans_HypF-like"/>
</dbReference>
<dbReference type="AlphaFoldDB" id="A0A5D0RI76"/>
<dbReference type="PROSITE" id="PS51163">
    <property type="entry name" value="YRDC"/>
    <property type="match status" value="1"/>
</dbReference>